<protein>
    <submittedName>
        <fullName evidence="1">Uncharacterized protein</fullName>
    </submittedName>
</protein>
<gene>
    <name evidence="1" type="ORF">DFR74_110193</name>
</gene>
<dbReference type="GO" id="GO:0140291">
    <property type="term" value="P:peptidyl-glutamate ADP-deribosylation"/>
    <property type="evidence" value="ECO:0007669"/>
    <property type="project" value="TreeGrafter"/>
</dbReference>
<name>A0A366DFB7_9NOCA</name>
<sequence length="192" mass="21147">MTWGRALVLQLLRSYAAKRRSLELRDGPDGASHLEIQKLMYFANQVEPALGLKFAPARYGPYSETIRHLLQDMEGAFTTGLGDGTARTLDNNPISLTADGSRALNEFPASERGARVTEACDAVLRIVEGFEGPYGVELLASAHWVVTNQDAHEKRAAAEAVRGWTERKGRIFTDAHVEAALEQLAERIMPRA</sequence>
<dbReference type="STRING" id="1210090.GCA_001613185_00979"/>
<reference evidence="1 2" key="1">
    <citation type="submission" date="2018-06" db="EMBL/GenBank/DDBJ databases">
        <title>Genomic Encyclopedia of Type Strains, Phase IV (KMG-IV): sequencing the most valuable type-strain genomes for metagenomic binning, comparative biology and taxonomic classification.</title>
        <authorList>
            <person name="Goeker M."/>
        </authorList>
    </citation>
    <scope>NUCLEOTIDE SEQUENCE [LARGE SCALE GENOMIC DNA]</scope>
    <source>
        <strain evidence="1 2">DSM 44599</strain>
    </source>
</reference>
<dbReference type="Proteomes" id="UP000252586">
    <property type="component" value="Unassembled WGS sequence"/>
</dbReference>
<dbReference type="InterPro" id="IPR050892">
    <property type="entry name" value="ADP-ribose_metab_enzymes"/>
</dbReference>
<dbReference type="AlphaFoldDB" id="A0A366DFB7"/>
<organism evidence="1 2">
    <name type="scientific">Nocardia puris</name>
    <dbReference type="NCBI Taxonomy" id="208602"/>
    <lineage>
        <taxon>Bacteria</taxon>
        <taxon>Bacillati</taxon>
        <taxon>Actinomycetota</taxon>
        <taxon>Actinomycetes</taxon>
        <taxon>Mycobacteriales</taxon>
        <taxon>Nocardiaceae</taxon>
        <taxon>Nocardia</taxon>
    </lineage>
</organism>
<evidence type="ECO:0000313" key="1">
    <source>
        <dbReference type="EMBL" id="RBO87938.1"/>
    </source>
</evidence>
<comment type="caution">
    <text evidence="1">The sequence shown here is derived from an EMBL/GenBank/DDBJ whole genome shotgun (WGS) entry which is preliminary data.</text>
</comment>
<dbReference type="PANTHER" id="PTHR12521">
    <property type="entry name" value="PROTEIN C6ORF130"/>
    <property type="match status" value="1"/>
</dbReference>
<evidence type="ECO:0000313" key="2">
    <source>
        <dbReference type="Proteomes" id="UP000252586"/>
    </source>
</evidence>
<dbReference type="EMBL" id="QNRE01000010">
    <property type="protein sequence ID" value="RBO87938.1"/>
    <property type="molecule type" value="Genomic_DNA"/>
</dbReference>
<proteinExistence type="predicted"/>
<accession>A0A366DFB7</accession>
<keyword evidence="2" id="KW-1185">Reference proteome</keyword>
<dbReference type="PANTHER" id="PTHR12521:SF0">
    <property type="entry name" value="ADP-RIBOSE GLYCOHYDROLASE OARD1"/>
    <property type="match status" value="1"/>
</dbReference>